<dbReference type="Pfam" id="PF04321">
    <property type="entry name" value="RmlD_sub_bind"/>
    <property type="match status" value="1"/>
</dbReference>
<dbReference type="PANTHER" id="PTHR10491:SF4">
    <property type="entry name" value="METHIONINE ADENOSYLTRANSFERASE 2 SUBUNIT BETA"/>
    <property type="match status" value="1"/>
</dbReference>
<evidence type="ECO:0000313" key="8">
    <source>
        <dbReference type="EMBL" id="MEN3323812.1"/>
    </source>
</evidence>
<dbReference type="SUPFAM" id="SSF51735">
    <property type="entry name" value="NAD(P)-binding Rossmann-fold domains"/>
    <property type="match status" value="1"/>
</dbReference>
<organism evidence="8 9">
    <name type="scientific">Mariniflexile soesokkakense</name>
    <dbReference type="NCBI Taxonomy" id="1343160"/>
    <lineage>
        <taxon>Bacteria</taxon>
        <taxon>Pseudomonadati</taxon>
        <taxon>Bacteroidota</taxon>
        <taxon>Flavobacteriia</taxon>
        <taxon>Flavobacteriales</taxon>
        <taxon>Flavobacteriaceae</taxon>
        <taxon>Mariniflexile</taxon>
    </lineage>
</organism>
<keyword evidence="6 8" id="KW-0560">Oxidoreductase</keyword>
<dbReference type="Proteomes" id="UP001416393">
    <property type="component" value="Unassembled WGS sequence"/>
</dbReference>
<dbReference type="NCBIfam" id="TIGR01214">
    <property type="entry name" value="rmlD"/>
    <property type="match status" value="1"/>
</dbReference>
<evidence type="ECO:0000256" key="4">
    <source>
        <dbReference type="ARBA" id="ARBA00017099"/>
    </source>
</evidence>
<evidence type="ECO:0000313" key="9">
    <source>
        <dbReference type="Proteomes" id="UP001416393"/>
    </source>
</evidence>
<gene>
    <name evidence="8" type="primary">rfbD</name>
    <name evidence="8" type="ORF">VP395_08745</name>
</gene>
<keyword evidence="6" id="KW-0521">NADP</keyword>
<dbReference type="CDD" id="cd05254">
    <property type="entry name" value="dTDP_HR_like_SDR_e"/>
    <property type="match status" value="1"/>
</dbReference>
<proteinExistence type="inferred from homology"/>
<dbReference type="RefSeq" id="WP_346241560.1">
    <property type="nucleotide sequence ID" value="NZ_JAZHYP010000003.1"/>
</dbReference>
<dbReference type="PANTHER" id="PTHR10491">
    <property type="entry name" value="DTDP-4-DEHYDRORHAMNOSE REDUCTASE"/>
    <property type="match status" value="1"/>
</dbReference>
<dbReference type="Gene3D" id="3.90.25.10">
    <property type="entry name" value="UDP-galactose 4-epimerase, domain 1"/>
    <property type="match status" value="1"/>
</dbReference>
<dbReference type="EC" id="1.1.1.133" evidence="3 6"/>
<comment type="pathway">
    <text evidence="1 6">Carbohydrate biosynthesis; dTDP-L-rhamnose biosynthesis.</text>
</comment>
<evidence type="ECO:0000256" key="3">
    <source>
        <dbReference type="ARBA" id="ARBA00012929"/>
    </source>
</evidence>
<comment type="caution">
    <text evidence="8">The sequence shown here is derived from an EMBL/GenBank/DDBJ whole genome shotgun (WGS) entry which is preliminary data.</text>
</comment>
<evidence type="ECO:0000256" key="1">
    <source>
        <dbReference type="ARBA" id="ARBA00004781"/>
    </source>
</evidence>
<feature type="domain" description="RmlD-like substrate binding" evidence="7">
    <location>
        <begin position="3"/>
        <end position="283"/>
    </location>
</feature>
<comment type="catalytic activity">
    <reaction evidence="5">
        <text>dTDP-beta-L-rhamnose + NADP(+) = dTDP-4-dehydro-beta-L-rhamnose + NADPH + H(+)</text>
        <dbReference type="Rhea" id="RHEA:21796"/>
        <dbReference type="ChEBI" id="CHEBI:15378"/>
        <dbReference type="ChEBI" id="CHEBI:57510"/>
        <dbReference type="ChEBI" id="CHEBI:57783"/>
        <dbReference type="ChEBI" id="CHEBI:58349"/>
        <dbReference type="ChEBI" id="CHEBI:62830"/>
        <dbReference type="EC" id="1.1.1.133"/>
    </reaction>
</comment>
<evidence type="ECO:0000256" key="2">
    <source>
        <dbReference type="ARBA" id="ARBA00010944"/>
    </source>
</evidence>
<accession>A0ABV0A9M9</accession>
<evidence type="ECO:0000259" key="7">
    <source>
        <dbReference type="Pfam" id="PF04321"/>
    </source>
</evidence>
<dbReference type="InterPro" id="IPR036291">
    <property type="entry name" value="NAD(P)-bd_dom_sf"/>
</dbReference>
<sequence length="290" mass="33062">MIKILVTGSLGQLGRCIQDITDQYPDFEYKFVDVDELDICNKEQVQLFFDNYKPDFCINTAAYTAVDKAEEDSRKAFDVNANGAKNLAESCLMHNTVLIHISTDFVFDGTKTIPYNETDLPNPISVYGASKLQGERYIEAILQKHIIIRTSWLYSPFGSNFVKTMLRLAETKSVLNVINDQIGTPTNAYDLAGGIMQVIVKHVQLEKNSEAIQFYGTYHFSNEGACSWYDFAKKIFDINKINIDLRPIPTSGYPTPAKRPMYSVLDKTKFKRTFDFSINNWDKLTFKSKN</sequence>
<dbReference type="Gene3D" id="3.40.50.720">
    <property type="entry name" value="NAD(P)-binding Rossmann-like Domain"/>
    <property type="match status" value="1"/>
</dbReference>
<evidence type="ECO:0000256" key="5">
    <source>
        <dbReference type="ARBA" id="ARBA00048200"/>
    </source>
</evidence>
<dbReference type="EMBL" id="JAZHYP010000003">
    <property type="protein sequence ID" value="MEN3323812.1"/>
    <property type="molecule type" value="Genomic_DNA"/>
</dbReference>
<comment type="function">
    <text evidence="6">Catalyzes the reduction of dTDP-6-deoxy-L-lyxo-4-hexulose to yield dTDP-L-rhamnose.</text>
</comment>
<protein>
    <recommendedName>
        <fullName evidence="4 6">dTDP-4-dehydrorhamnose reductase</fullName>
        <ecNumber evidence="3 6">1.1.1.133</ecNumber>
    </recommendedName>
</protein>
<keyword evidence="9" id="KW-1185">Reference proteome</keyword>
<comment type="similarity">
    <text evidence="2 6">Belongs to the dTDP-4-dehydrorhamnose reductase family.</text>
</comment>
<reference evidence="8 9" key="1">
    <citation type="submission" date="2024-01" db="EMBL/GenBank/DDBJ databases">
        <title>Mariniflexile litorale sp. nov., isolated from the shallow sediments of the Sea of Japan.</title>
        <authorList>
            <person name="Romanenko L."/>
            <person name="Bystritskaya E."/>
            <person name="Isaeva M."/>
        </authorList>
    </citation>
    <scope>NUCLEOTIDE SEQUENCE [LARGE SCALE GENOMIC DNA]</scope>
    <source>
        <strain evidence="8 9">KCTC 32427</strain>
    </source>
</reference>
<name>A0ABV0A9M9_9FLAO</name>
<dbReference type="InterPro" id="IPR005913">
    <property type="entry name" value="dTDP_dehydrorham_reduct"/>
</dbReference>
<dbReference type="InterPro" id="IPR029903">
    <property type="entry name" value="RmlD-like-bd"/>
</dbReference>
<evidence type="ECO:0000256" key="6">
    <source>
        <dbReference type="RuleBase" id="RU364082"/>
    </source>
</evidence>
<dbReference type="GO" id="GO:0008831">
    <property type="term" value="F:dTDP-4-dehydrorhamnose reductase activity"/>
    <property type="evidence" value="ECO:0007669"/>
    <property type="project" value="UniProtKB-EC"/>
</dbReference>